<dbReference type="InterPro" id="IPR056130">
    <property type="entry name" value="DUF7713"/>
</dbReference>
<name>A0A6F8TAI3_9GAMM</name>
<sequence>MKKYTKIKSPHVAELHEVIITRQGDTAIIEYKEEGIGTTHITIGHEIDQMSDNDILLCHNSFIALQLQSKKDYQHVATEIPIGESQVKYFEPGDYWTARGDVLRCCIGYDNHQATVIIDDKEFSMDEFGKLLSTYEGWGMRIVIVPEDEIHKTPLIEIKNTPSNKETSIFIPECIVSELHH</sequence>
<dbReference type="EMBL" id="AP022841">
    <property type="protein sequence ID" value="BCA97348.1"/>
    <property type="molecule type" value="Genomic_DNA"/>
</dbReference>
<dbReference type="RefSeq" id="WP_173238714.1">
    <property type="nucleotide sequence ID" value="NZ_AP022841.1"/>
</dbReference>
<organism evidence="2 3">
    <name type="scientific">Legionella antarctica</name>
    <dbReference type="NCBI Taxonomy" id="2708020"/>
    <lineage>
        <taxon>Bacteria</taxon>
        <taxon>Pseudomonadati</taxon>
        <taxon>Pseudomonadota</taxon>
        <taxon>Gammaproteobacteria</taxon>
        <taxon>Legionellales</taxon>
        <taxon>Legionellaceae</taxon>
        <taxon>Legionella</taxon>
    </lineage>
</organism>
<feature type="domain" description="DUF7713" evidence="1">
    <location>
        <begin position="90"/>
        <end position="145"/>
    </location>
</feature>
<geneLocation type="plasmid" evidence="3">
    <name>ptum19329-2 dna</name>
</geneLocation>
<proteinExistence type="predicted"/>
<keyword evidence="2" id="KW-0614">Plasmid</keyword>
<accession>A0A6F8TAI3</accession>
<dbReference type="Proteomes" id="UP000502894">
    <property type="component" value="Plasmid ptum19329-2 dna"/>
</dbReference>
<evidence type="ECO:0000313" key="2">
    <source>
        <dbReference type="EMBL" id="BCA97348.1"/>
    </source>
</evidence>
<keyword evidence="3" id="KW-1185">Reference proteome</keyword>
<protein>
    <recommendedName>
        <fullName evidence="1">DUF7713 domain-containing protein</fullName>
    </recommendedName>
</protein>
<reference evidence="2" key="1">
    <citation type="journal article" date="2020" name="Microbiol. Resour. Announc.">
        <title>Complete Genome Sequence of Novel Psychrotolerant Legionella Strain TUM19329, Isolated from Antarctic Lake Sediment.</title>
        <authorList>
            <person name="Shimada S."/>
            <person name="Nakai R."/>
            <person name="Aoki K."/>
            <person name="Shimoeda N."/>
            <person name="Ohno G."/>
            <person name="Miyazaki Y."/>
            <person name="Kudoh S."/>
            <person name="Imura S."/>
            <person name="Watanabe K."/>
            <person name="Ishii Y."/>
            <person name="Tateda K."/>
        </authorList>
    </citation>
    <scope>NUCLEOTIDE SEQUENCE [LARGE SCALE GENOMIC DNA]</scope>
    <source>
        <strain evidence="2">TUM19329</strain>
        <plasmid evidence="2">pTUM19329-2</plasmid>
    </source>
</reference>
<dbReference type="Pfam" id="PF24828">
    <property type="entry name" value="DUF7713"/>
    <property type="match status" value="1"/>
</dbReference>
<dbReference type="KEGG" id="lant:TUM19329_37090"/>
<dbReference type="AlphaFoldDB" id="A0A6F8TAI3"/>
<evidence type="ECO:0000313" key="3">
    <source>
        <dbReference type="Proteomes" id="UP000502894"/>
    </source>
</evidence>
<gene>
    <name evidence="2" type="ORF">TUM19329_37090</name>
</gene>
<evidence type="ECO:0000259" key="1">
    <source>
        <dbReference type="Pfam" id="PF24828"/>
    </source>
</evidence>